<accession>A0A9P6N9B5</accession>
<dbReference type="Gene3D" id="3.40.50.1820">
    <property type="entry name" value="alpha/beta hydrolase"/>
    <property type="match status" value="1"/>
</dbReference>
<dbReference type="OrthoDB" id="4605274at2759"/>
<dbReference type="SUPFAM" id="SSF53474">
    <property type="entry name" value="alpha/beta-Hydrolases"/>
    <property type="match status" value="1"/>
</dbReference>
<sequence>MGEGYRGSASEPLFPGGDSTSASGGGYLRGLLNGVPTYDTCASPDGPIPASKPGDAPFSQGRLSYEKSIHCPRGIHNQTRGVVLLVPCTSCEASEVFSKTPLGVRLPKAGFDVCWINLPFHGLGDMQLSGEFVAYAIGYLAGKSPTGKINVVTYSQGGANAQWALTFWPSVRAQIINLVTIAAPHKGTVATGPTCAALNLLGGCSTSVIQMARGTRYMQAVYSRSDRAGGKQIMVPTTSIYTYADEIVYPQSSGPDGVSYLSGASNIALQDVCGRRHFVEHFGIIVDMATYGLVYDALSHGRPARIESFDSQYCEHYYKYLLDFVRGLPLDLQLTWRTLFGNPFQRASMIRTLLTTGVSRIH</sequence>
<dbReference type="AlphaFoldDB" id="A0A9P6N9B5"/>
<dbReference type="InterPro" id="IPR053228">
    <property type="entry name" value="Stereospecific_Lipase"/>
</dbReference>
<organism evidence="1 2">
    <name type="scientific">Cronartium quercuum f. sp. fusiforme G11</name>
    <dbReference type="NCBI Taxonomy" id="708437"/>
    <lineage>
        <taxon>Eukaryota</taxon>
        <taxon>Fungi</taxon>
        <taxon>Dikarya</taxon>
        <taxon>Basidiomycota</taxon>
        <taxon>Pucciniomycotina</taxon>
        <taxon>Pucciniomycetes</taxon>
        <taxon>Pucciniales</taxon>
        <taxon>Coleosporiaceae</taxon>
        <taxon>Cronartium</taxon>
    </lineage>
</organism>
<gene>
    <name evidence="1" type="ORF">CROQUDRAFT_50444</name>
</gene>
<reference evidence="1" key="1">
    <citation type="submission" date="2013-11" db="EMBL/GenBank/DDBJ databases">
        <title>Genome sequence of the fusiform rust pathogen reveals effectors for host alternation and coevolution with pine.</title>
        <authorList>
            <consortium name="DOE Joint Genome Institute"/>
            <person name="Smith K."/>
            <person name="Pendleton A."/>
            <person name="Kubisiak T."/>
            <person name="Anderson C."/>
            <person name="Salamov A."/>
            <person name="Aerts A."/>
            <person name="Riley R."/>
            <person name="Clum A."/>
            <person name="Lindquist E."/>
            <person name="Ence D."/>
            <person name="Campbell M."/>
            <person name="Kronenberg Z."/>
            <person name="Feau N."/>
            <person name="Dhillon B."/>
            <person name="Hamelin R."/>
            <person name="Burleigh J."/>
            <person name="Smith J."/>
            <person name="Yandell M."/>
            <person name="Nelson C."/>
            <person name="Grigoriev I."/>
            <person name="Davis J."/>
        </authorList>
    </citation>
    <scope>NUCLEOTIDE SEQUENCE</scope>
    <source>
        <strain evidence="1">G11</strain>
    </source>
</reference>
<proteinExistence type="predicted"/>
<dbReference type="EMBL" id="MU167351">
    <property type="protein sequence ID" value="KAG0142361.1"/>
    <property type="molecule type" value="Genomic_DNA"/>
</dbReference>
<evidence type="ECO:0008006" key="3">
    <source>
        <dbReference type="Google" id="ProtNLM"/>
    </source>
</evidence>
<dbReference type="PANTHER" id="PTHR37574">
    <property type="entry name" value="LIPASE B"/>
    <property type="match status" value="1"/>
</dbReference>
<name>A0A9P6N9B5_9BASI</name>
<protein>
    <recommendedName>
        <fullName evidence="3">Lipase</fullName>
    </recommendedName>
</protein>
<evidence type="ECO:0000313" key="2">
    <source>
        <dbReference type="Proteomes" id="UP000886653"/>
    </source>
</evidence>
<dbReference type="InterPro" id="IPR029058">
    <property type="entry name" value="AB_hydrolase_fold"/>
</dbReference>
<comment type="caution">
    <text evidence="1">The sequence shown here is derived from an EMBL/GenBank/DDBJ whole genome shotgun (WGS) entry which is preliminary data.</text>
</comment>
<keyword evidence="2" id="KW-1185">Reference proteome</keyword>
<dbReference type="PANTHER" id="PTHR37574:SF1">
    <property type="entry name" value="LIPASE B"/>
    <property type="match status" value="1"/>
</dbReference>
<evidence type="ECO:0000313" key="1">
    <source>
        <dbReference type="EMBL" id="KAG0142361.1"/>
    </source>
</evidence>
<dbReference type="Proteomes" id="UP000886653">
    <property type="component" value="Unassembled WGS sequence"/>
</dbReference>